<name>A0A1G8DIM2_9FLAO</name>
<organism evidence="1 2">
    <name type="scientific">Chryseobacterium taeanense</name>
    <dbReference type="NCBI Taxonomy" id="311334"/>
    <lineage>
        <taxon>Bacteria</taxon>
        <taxon>Pseudomonadati</taxon>
        <taxon>Bacteroidota</taxon>
        <taxon>Flavobacteriia</taxon>
        <taxon>Flavobacteriales</taxon>
        <taxon>Weeksellaceae</taxon>
        <taxon>Chryseobacterium group</taxon>
        <taxon>Chryseobacterium</taxon>
    </lineage>
</organism>
<dbReference type="EMBL" id="FNDW01000001">
    <property type="protein sequence ID" value="SDH57533.1"/>
    <property type="molecule type" value="Genomic_DNA"/>
</dbReference>
<dbReference type="AlphaFoldDB" id="A0A1G8DIM2"/>
<protein>
    <submittedName>
        <fullName evidence="1">Uncharacterized protein</fullName>
    </submittedName>
</protein>
<proteinExistence type="predicted"/>
<sequence>MAFIYDIYDFAYYGCLNFYMTAKVAKDELNFYLKLIITNEKDYNGLKNLRFLFF</sequence>
<reference evidence="2" key="1">
    <citation type="submission" date="2016-10" db="EMBL/GenBank/DDBJ databases">
        <authorList>
            <person name="Varghese N."/>
            <person name="Submissions S."/>
        </authorList>
    </citation>
    <scope>NUCLEOTIDE SEQUENCE [LARGE SCALE GENOMIC DNA]</scope>
    <source>
        <strain evidence="2">DSM 17071</strain>
    </source>
</reference>
<evidence type="ECO:0000313" key="1">
    <source>
        <dbReference type="EMBL" id="SDH57533.1"/>
    </source>
</evidence>
<keyword evidence="2" id="KW-1185">Reference proteome</keyword>
<accession>A0A1G8DIM2</accession>
<dbReference type="Proteomes" id="UP000198869">
    <property type="component" value="Unassembled WGS sequence"/>
</dbReference>
<gene>
    <name evidence="1" type="ORF">SAMN05421846_101197</name>
</gene>
<evidence type="ECO:0000313" key="2">
    <source>
        <dbReference type="Proteomes" id="UP000198869"/>
    </source>
</evidence>